<reference evidence="11 12" key="2">
    <citation type="submission" date="2015-05" db="EMBL/GenBank/DDBJ databases">
        <authorList>
            <person name="Morales-Cruz A."/>
            <person name="Amrine K.C."/>
            <person name="Cantu D."/>
        </authorList>
    </citation>
    <scope>NUCLEOTIDE SEQUENCE [LARGE SCALE GENOMIC DNA]</scope>
    <source>
        <strain evidence="11">UCRPC4</strain>
    </source>
</reference>
<dbReference type="GO" id="GO:0003723">
    <property type="term" value="F:RNA binding"/>
    <property type="evidence" value="ECO:0007669"/>
    <property type="project" value="TreeGrafter"/>
</dbReference>
<dbReference type="FunFam" id="1.10.287.110:FF:000039">
    <property type="entry name" value="Protein translocation complex component (Npl1)"/>
    <property type="match status" value="1"/>
</dbReference>
<evidence type="ECO:0000256" key="2">
    <source>
        <dbReference type="ARBA" id="ARBA00022448"/>
    </source>
</evidence>
<evidence type="ECO:0000313" key="11">
    <source>
        <dbReference type="EMBL" id="KKY18856.1"/>
    </source>
</evidence>
<comment type="subcellular location">
    <subcellularLocation>
        <location evidence="1">Endoplasmic reticulum membrane</location>
        <topology evidence="1">Multi-pass membrane protein</topology>
    </subcellularLocation>
</comment>
<dbReference type="InterPro" id="IPR035892">
    <property type="entry name" value="C2_domain_sf"/>
</dbReference>
<dbReference type="InterPro" id="IPR014756">
    <property type="entry name" value="Ig_E-set"/>
</dbReference>
<feature type="domain" description="J" evidence="10">
    <location>
        <begin position="400"/>
        <end position="472"/>
    </location>
</feature>
<dbReference type="GO" id="GO:0031207">
    <property type="term" value="C:Sec62/Sec63 complex"/>
    <property type="evidence" value="ECO:0007669"/>
    <property type="project" value="TreeGrafter"/>
</dbReference>
<dbReference type="Pfam" id="PF02889">
    <property type="entry name" value="Sec63"/>
    <property type="match status" value="1"/>
</dbReference>
<organism evidence="11 12">
    <name type="scientific">Phaeomoniella chlamydospora</name>
    <name type="common">Phaeoacremonium chlamydosporum</name>
    <dbReference type="NCBI Taxonomy" id="158046"/>
    <lineage>
        <taxon>Eukaryota</taxon>
        <taxon>Fungi</taxon>
        <taxon>Dikarya</taxon>
        <taxon>Ascomycota</taxon>
        <taxon>Pezizomycotina</taxon>
        <taxon>Eurotiomycetes</taxon>
        <taxon>Chaetothyriomycetidae</taxon>
        <taxon>Phaeomoniellales</taxon>
        <taxon>Phaeomoniellaceae</taxon>
        <taxon>Phaeomoniella</taxon>
    </lineage>
</organism>
<evidence type="ECO:0000256" key="7">
    <source>
        <dbReference type="ARBA" id="ARBA00023136"/>
    </source>
</evidence>
<dbReference type="PANTHER" id="PTHR24075">
    <property type="entry name" value="SEC63 DOMAIN-CONTAINING"/>
    <property type="match status" value="1"/>
</dbReference>
<dbReference type="InterPro" id="IPR001623">
    <property type="entry name" value="DnaJ_domain"/>
</dbReference>
<evidence type="ECO:0000256" key="9">
    <source>
        <dbReference type="SAM" id="MobiDB-lite"/>
    </source>
</evidence>
<feature type="region of interest" description="Disordered" evidence="9">
    <location>
        <begin position="913"/>
        <end position="991"/>
    </location>
</feature>
<keyword evidence="3" id="KW-0812">Transmembrane</keyword>
<reference evidence="11 12" key="1">
    <citation type="submission" date="2015-05" db="EMBL/GenBank/DDBJ databases">
        <title>Distinctive expansion of gene families associated with plant cell wall degradation and secondary metabolism in the genomes of grapevine trunk pathogens.</title>
        <authorList>
            <person name="Lawrence D.P."/>
            <person name="Travadon R."/>
            <person name="Rolshausen P.E."/>
            <person name="Baumgartner K."/>
        </authorList>
    </citation>
    <scope>NUCLEOTIDE SEQUENCE [LARGE SCALE GENOMIC DNA]</scope>
    <source>
        <strain evidence="11">UCRPC4</strain>
    </source>
</reference>
<dbReference type="PROSITE" id="PS50076">
    <property type="entry name" value="DNAJ_2"/>
    <property type="match status" value="1"/>
</dbReference>
<dbReference type="Pfam" id="PF00226">
    <property type="entry name" value="DnaJ"/>
    <property type="match status" value="1"/>
</dbReference>
<dbReference type="GO" id="GO:0006614">
    <property type="term" value="P:SRP-dependent cotranslational protein targeting to membrane"/>
    <property type="evidence" value="ECO:0007669"/>
    <property type="project" value="TreeGrafter"/>
</dbReference>
<evidence type="ECO:0000256" key="1">
    <source>
        <dbReference type="ARBA" id="ARBA00004477"/>
    </source>
</evidence>
<keyword evidence="4" id="KW-0256">Endoplasmic reticulum</keyword>
<evidence type="ECO:0000256" key="6">
    <source>
        <dbReference type="ARBA" id="ARBA00022989"/>
    </source>
</evidence>
<evidence type="ECO:0000256" key="8">
    <source>
        <dbReference type="ARBA" id="ARBA00023186"/>
    </source>
</evidence>
<proteinExistence type="predicted"/>
<evidence type="ECO:0000256" key="4">
    <source>
        <dbReference type="ARBA" id="ARBA00022824"/>
    </source>
</evidence>
<evidence type="ECO:0000256" key="5">
    <source>
        <dbReference type="ARBA" id="ARBA00022927"/>
    </source>
</evidence>
<name>A0A0G2E947_PHACM</name>
<sequence length="991" mass="109589">MGPRPESTDWQSLARTLADGFQSLLKETEYLSKREQELDARLEYAFKEYIKLASDPILDNHNSKQHEEVARAIREVDYPGRAASEGSMLLNLPKQLDDVDEIRNGFEAYKTVKVKLQELRKPVGRCPFPGTRVRSGLEQDFTTPGKVGNLECPFAQMAKRNNGIPTPPQNLVGNDPIAAEFHPELISQSSVAAPPSTTGTATKCPIRYLDQHSPEEVAKYFENHKHEIPRSHEICVKRYQKNSDSIRELDSKYGNLVSMIQGLGVKHQQYLPHKDGEHNVDGGPSSSGAVQKWADEVSLRTGQSKQEMQSAPDVAVDDERIGHFQRPLREIRVGESPSRPWGITVPVALDEAPSPPHPIGAMKKLELGVGDSRYEVDATYYGTAEPLTFFTQRTIPKIWDPYDILDIRRSASEKEISRHYKRLSLKYHPDKIRPDASKNETMEMLNDRFVELTKAYKALTDEEVRNNYLQYGHPDGKQSFSIGIALPQFIVTEGNGKYVLLFYGVLLGVLLPYTVGKWWYGTQALTKEKVLVNSANKLFKEFKEDMNEASLVGAVSDGDEHKAVLKDSNGEDGLGKVEKAVLSSENLHLSPEARSVLKSIEDPVRRKALALLWAYLGRIELGDAVLDSEKYEVAAIALKLTNAFTSITLAFGLLGPLLSSYRTSQSLIQAIPPGSSPLLQLPYFTPQLAASIERKLTSLTIQKFMNLSDSTRRQLCAGLSRHQYETAITVASQLPYVSITKQFFKVVGEKAVTPSSLVQFVVKARVIPPGSISVPEPNASELLDVDPEEGDVNAILGRNKGEGKPGASPGSKAAVPPLAHAPYFARDHSPRWHVFLADSKAARIAVPPFSFTAFEKAVFNDDGTPTFNVQTWKCQFQAPPQVGKFIFTYHVVCDSYVGLDSSGETILDVVDPKDVEREEEEEDEISEPDEDSIAGQMAALKAGGIAGVAAGTSTTKRRKKKPVEDDSSDEDSDTEGDVSDTSETDTETDED</sequence>
<dbReference type="OrthoDB" id="1734229at2759"/>
<dbReference type="CDD" id="cd06257">
    <property type="entry name" value="DnaJ"/>
    <property type="match status" value="1"/>
</dbReference>
<keyword evidence="8" id="KW-0143">Chaperone</keyword>
<dbReference type="GO" id="GO:0006620">
    <property type="term" value="P:post-translational protein targeting to endoplasmic reticulum membrane"/>
    <property type="evidence" value="ECO:0007669"/>
    <property type="project" value="TreeGrafter"/>
</dbReference>
<keyword evidence="12" id="KW-1185">Reference proteome</keyword>
<dbReference type="GO" id="GO:0008320">
    <property type="term" value="F:protein transmembrane transporter activity"/>
    <property type="evidence" value="ECO:0007669"/>
    <property type="project" value="TreeGrafter"/>
</dbReference>
<dbReference type="InterPro" id="IPR036869">
    <property type="entry name" value="J_dom_sf"/>
</dbReference>
<protein>
    <recommendedName>
        <fullName evidence="10">J domain-containing protein</fullName>
    </recommendedName>
</protein>
<accession>A0A0G2E947</accession>
<dbReference type="AlphaFoldDB" id="A0A0G2E947"/>
<comment type="caution">
    <text evidence="11">The sequence shown here is derived from an EMBL/GenBank/DDBJ whole genome shotgun (WGS) entry which is preliminary data.</text>
</comment>
<dbReference type="SMART" id="SM00271">
    <property type="entry name" value="DnaJ"/>
    <property type="match status" value="1"/>
</dbReference>
<dbReference type="Gene3D" id="2.60.40.150">
    <property type="entry name" value="C2 domain"/>
    <property type="match status" value="1"/>
</dbReference>
<evidence type="ECO:0000256" key="3">
    <source>
        <dbReference type="ARBA" id="ARBA00022692"/>
    </source>
</evidence>
<feature type="compositionally biased region" description="Acidic residues" evidence="9">
    <location>
        <begin position="917"/>
        <end position="932"/>
    </location>
</feature>
<dbReference type="Gene3D" id="1.10.150.20">
    <property type="entry name" value="5' to 3' exonuclease, C-terminal subdomain"/>
    <property type="match status" value="1"/>
</dbReference>
<dbReference type="PANTHER" id="PTHR24075:SF0">
    <property type="entry name" value="TRANSLOCATION PROTEIN SEC63 HOMOLOG"/>
    <property type="match status" value="1"/>
</dbReference>
<dbReference type="InterPro" id="IPR004179">
    <property type="entry name" value="Sec63-dom"/>
</dbReference>
<dbReference type="SMART" id="SM00973">
    <property type="entry name" value="Sec63"/>
    <property type="match status" value="1"/>
</dbReference>
<dbReference type="Gene3D" id="1.10.287.110">
    <property type="entry name" value="DnaJ domain"/>
    <property type="match status" value="1"/>
</dbReference>
<dbReference type="Gene3D" id="1.10.3380.10">
    <property type="entry name" value="Sec63 N-terminal domain-like domain"/>
    <property type="match status" value="1"/>
</dbReference>
<keyword evidence="6" id="KW-1133">Transmembrane helix</keyword>
<keyword evidence="5" id="KW-0653">Protein transport</keyword>
<evidence type="ECO:0000259" key="10">
    <source>
        <dbReference type="PROSITE" id="PS50076"/>
    </source>
</evidence>
<dbReference type="PRINTS" id="PR00625">
    <property type="entry name" value="JDOMAIN"/>
</dbReference>
<keyword evidence="7" id="KW-0472">Membrane</keyword>
<evidence type="ECO:0000313" key="12">
    <source>
        <dbReference type="Proteomes" id="UP000053317"/>
    </source>
</evidence>
<gene>
    <name evidence="11" type="ORF">UCRPC4_g04753</name>
</gene>
<dbReference type="EMBL" id="LCWF01000115">
    <property type="protein sequence ID" value="KKY18856.1"/>
    <property type="molecule type" value="Genomic_DNA"/>
</dbReference>
<dbReference type="SUPFAM" id="SSF81296">
    <property type="entry name" value="E set domains"/>
    <property type="match status" value="1"/>
</dbReference>
<dbReference type="Proteomes" id="UP000053317">
    <property type="component" value="Unassembled WGS sequence"/>
</dbReference>
<keyword evidence="2" id="KW-0813">Transport</keyword>
<dbReference type="SUPFAM" id="SSF46565">
    <property type="entry name" value="Chaperone J-domain"/>
    <property type="match status" value="1"/>
</dbReference>
<dbReference type="SUPFAM" id="SSF158702">
    <property type="entry name" value="Sec63 N-terminal domain-like"/>
    <property type="match status" value="1"/>
</dbReference>
<feature type="compositionally biased region" description="Acidic residues" evidence="9">
    <location>
        <begin position="965"/>
        <end position="991"/>
    </location>
</feature>